<dbReference type="WBParaSite" id="jg17546">
    <property type="protein sequence ID" value="jg17546"/>
    <property type="gene ID" value="jg17546"/>
</dbReference>
<name>A0A915DAD5_9BILA</name>
<proteinExistence type="predicted"/>
<keyword evidence="3" id="KW-1185">Reference proteome</keyword>
<feature type="chain" id="PRO_5038008175" evidence="2">
    <location>
        <begin position="20"/>
        <end position="95"/>
    </location>
</feature>
<feature type="compositionally biased region" description="Gly residues" evidence="1">
    <location>
        <begin position="72"/>
        <end position="82"/>
    </location>
</feature>
<feature type="region of interest" description="Disordered" evidence="1">
    <location>
        <begin position="22"/>
        <end position="95"/>
    </location>
</feature>
<feature type="signal peptide" evidence="2">
    <location>
        <begin position="1"/>
        <end position="19"/>
    </location>
</feature>
<evidence type="ECO:0000256" key="1">
    <source>
        <dbReference type="SAM" id="MobiDB-lite"/>
    </source>
</evidence>
<accession>A0A915DAD5</accession>
<dbReference type="AlphaFoldDB" id="A0A915DAD5"/>
<sequence>MNSKLVFLVALLGISLILAQPSSEFGGDELLQSPPRNRERPGRGGLESRGGGRAGNTGTRRQGGGQRREGGNRGGMGNGGPQRDGQREGRRGMEN</sequence>
<reference evidence="4" key="1">
    <citation type="submission" date="2022-11" db="UniProtKB">
        <authorList>
            <consortium name="WormBaseParasite"/>
        </authorList>
    </citation>
    <scope>IDENTIFICATION</scope>
</reference>
<evidence type="ECO:0000256" key="2">
    <source>
        <dbReference type="SAM" id="SignalP"/>
    </source>
</evidence>
<feature type="compositionally biased region" description="Gly residues" evidence="1">
    <location>
        <begin position="43"/>
        <end position="65"/>
    </location>
</feature>
<feature type="compositionally biased region" description="Basic and acidic residues" evidence="1">
    <location>
        <begin position="84"/>
        <end position="95"/>
    </location>
</feature>
<organism evidence="3 4">
    <name type="scientific">Ditylenchus dipsaci</name>
    <dbReference type="NCBI Taxonomy" id="166011"/>
    <lineage>
        <taxon>Eukaryota</taxon>
        <taxon>Metazoa</taxon>
        <taxon>Ecdysozoa</taxon>
        <taxon>Nematoda</taxon>
        <taxon>Chromadorea</taxon>
        <taxon>Rhabditida</taxon>
        <taxon>Tylenchina</taxon>
        <taxon>Tylenchomorpha</taxon>
        <taxon>Sphaerularioidea</taxon>
        <taxon>Anguinidae</taxon>
        <taxon>Anguininae</taxon>
        <taxon>Ditylenchus</taxon>
    </lineage>
</organism>
<evidence type="ECO:0000313" key="3">
    <source>
        <dbReference type="Proteomes" id="UP000887574"/>
    </source>
</evidence>
<dbReference type="Proteomes" id="UP000887574">
    <property type="component" value="Unplaced"/>
</dbReference>
<keyword evidence="2" id="KW-0732">Signal</keyword>
<evidence type="ECO:0000313" key="4">
    <source>
        <dbReference type="WBParaSite" id="jg17546"/>
    </source>
</evidence>
<protein>
    <submittedName>
        <fullName evidence="4">Uncharacterized protein</fullName>
    </submittedName>
</protein>